<keyword evidence="3" id="KW-1185">Reference proteome</keyword>
<dbReference type="STRING" id="42249.A0A317SYN8"/>
<proteinExistence type="predicted"/>
<dbReference type="EMBL" id="PYWC01000015">
    <property type="protein sequence ID" value="PWW78416.1"/>
    <property type="molecule type" value="Genomic_DNA"/>
</dbReference>
<name>A0A317SYN8_9PEZI</name>
<reference evidence="2 3" key="1">
    <citation type="submission" date="2018-03" db="EMBL/GenBank/DDBJ databases">
        <title>Genomes of Pezizomycetes fungi and the evolution of truffles.</title>
        <authorList>
            <person name="Murat C."/>
            <person name="Payen T."/>
            <person name="Noel B."/>
            <person name="Kuo A."/>
            <person name="Martin F.M."/>
        </authorList>
    </citation>
    <scope>NUCLEOTIDE SEQUENCE [LARGE SCALE GENOMIC DNA]</scope>
    <source>
        <strain evidence="2">091103-1</strain>
    </source>
</reference>
<dbReference type="Proteomes" id="UP000246991">
    <property type="component" value="Unassembled WGS sequence"/>
</dbReference>
<dbReference type="OrthoDB" id="5425161at2759"/>
<sequence length="237" mass="26540">MPASVGPLSRILILDGHGSHITWKFARFCKQRNIILFCLPSHSTHLLQPLAMGIFSPLQNFYGRQVDDYSRDTEESIKKSVSIPLLDKARLDAITKHNLEQAFATTGIALLNPRQVYTKLKPQNDNCNPLASTASSFQTFRIPKTTRDIHSQLHATNNLIDKGASVKIKGILKTFSHAALFSMTEKEIREKVCKGLRKKKSYTTCLDRKHLSKAHLLTGKELNRAKVVACGCNPRCS</sequence>
<evidence type="ECO:0000313" key="3">
    <source>
        <dbReference type="Proteomes" id="UP000246991"/>
    </source>
</evidence>
<accession>A0A317SYN8</accession>
<dbReference type="AlphaFoldDB" id="A0A317SYN8"/>
<dbReference type="InterPro" id="IPR004875">
    <property type="entry name" value="DDE_SF_endonuclease_dom"/>
</dbReference>
<evidence type="ECO:0000259" key="1">
    <source>
        <dbReference type="Pfam" id="PF03184"/>
    </source>
</evidence>
<dbReference type="Pfam" id="PF03184">
    <property type="entry name" value="DDE_1"/>
    <property type="match status" value="1"/>
</dbReference>
<feature type="domain" description="DDE-1" evidence="1">
    <location>
        <begin position="10"/>
        <end position="103"/>
    </location>
</feature>
<gene>
    <name evidence="2" type="ORF">C7212DRAFT_182498</name>
</gene>
<evidence type="ECO:0000313" key="2">
    <source>
        <dbReference type="EMBL" id="PWW78416.1"/>
    </source>
</evidence>
<organism evidence="2 3">
    <name type="scientific">Tuber magnatum</name>
    <name type="common">white Piedmont truffle</name>
    <dbReference type="NCBI Taxonomy" id="42249"/>
    <lineage>
        <taxon>Eukaryota</taxon>
        <taxon>Fungi</taxon>
        <taxon>Dikarya</taxon>
        <taxon>Ascomycota</taxon>
        <taxon>Pezizomycotina</taxon>
        <taxon>Pezizomycetes</taxon>
        <taxon>Pezizales</taxon>
        <taxon>Tuberaceae</taxon>
        <taxon>Tuber</taxon>
    </lineage>
</organism>
<dbReference type="GO" id="GO:0003676">
    <property type="term" value="F:nucleic acid binding"/>
    <property type="evidence" value="ECO:0007669"/>
    <property type="project" value="InterPro"/>
</dbReference>
<protein>
    <submittedName>
        <fullName evidence="2">DDE-domain-containing protein</fullName>
    </submittedName>
</protein>
<comment type="caution">
    <text evidence="2">The sequence shown here is derived from an EMBL/GenBank/DDBJ whole genome shotgun (WGS) entry which is preliminary data.</text>
</comment>